<name>A0A8G2BZ09_9BACT</name>
<dbReference type="AlphaFoldDB" id="A0A8G2BZ09"/>
<comment type="caution">
    <text evidence="2">The sequence shown here is derived from an EMBL/GenBank/DDBJ whole genome shotgun (WGS) entry which is preliminary data.</text>
</comment>
<dbReference type="Proteomes" id="UP000236725">
    <property type="component" value="Unassembled WGS sequence"/>
</dbReference>
<gene>
    <name evidence="2" type="ORF">SAMN05444001_12522</name>
</gene>
<keyword evidence="1" id="KW-0812">Transmembrane</keyword>
<keyword evidence="1" id="KW-0472">Membrane</keyword>
<dbReference type="EMBL" id="FNVS01000025">
    <property type="protein sequence ID" value="SEG26779.1"/>
    <property type="molecule type" value="Genomic_DNA"/>
</dbReference>
<feature type="transmembrane region" description="Helical" evidence="1">
    <location>
        <begin position="17"/>
        <end position="43"/>
    </location>
</feature>
<sequence>MSQIYFIKSKKVAKNNYILMTFSLLAWFVNFLFFFVTTIYIFVVKIKYRWERKQFQIR</sequence>
<organism evidence="2 3">
    <name type="scientific">Parabacteroides chinchillae</name>
    <dbReference type="NCBI Taxonomy" id="871327"/>
    <lineage>
        <taxon>Bacteria</taxon>
        <taxon>Pseudomonadati</taxon>
        <taxon>Bacteroidota</taxon>
        <taxon>Bacteroidia</taxon>
        <taxon>Bacteroidales</taxon>
        <taxon>Tannerellaceae</taxon>
        <taxon>Parabacteroides</taxon>
    </lineage>
</organism>
<reference evidence="2 3" key="1">
    <citation type="submission" date="2016-10" db="EMBL/GenBank/DDBJ databases">
        <authorList>
            <person name="Varghese N."/>
            <person name="Submissions S."/>
        </authorList>
    </citation>
    <scope>NUCLEOTIDE SEQUENCE [LARGE SCALE GENOMIC DNA]</scope>
    <source>
        <strain evidence="2 3">DSM 29073</strain>
    </source>
</reference>
<protein>
    <submittedName>
        <fullName evidence="2">Uncharacterized protein</fullName>
    </submittedName>
</protein>
<evidence type="ECO:0000256" key="1">
    <source>
        <dbReference type="SAM" id="Phobius"/>
    </source>
</evidence>
<evidence type="ECO:0000313" key="2">
    <source>
        <dbReference type="EMBL" id="SEG26779.1"/>
    </source>
</evidence>
<keyword evidence="1" id="KW-1133">Transmembrane helix</keyword>
<keyword evidence="3" id="KW-1185">Reference proteome</keyword>
<evidence type="ECO:0000313" key="3">
    <source>
        <dbReference type="Proteomes" id="UP000236725"/>
    </source>
</evidence>
<accession>A0A8G2BZ09</accession>
<proteinExistence type="predicted"/>